<reference evidence="3 4" key="1">
    <citation type="submission" date="2014-10" db="EMBL/GenBank/DDBJ databases">
        <title>Draft genome of anammox bacterium scalindua brodae, obtained using differential coverage binning of sequence data from two enrichment reactors.</title>
        <authorList>
            <person name="Speth D.R."/>
            <person name="Russ L."/>
            <person name="Kartal B."/>
            <person name="Op den Camp H.J."/>
            <person name="Dutilh B.E."/>
            <person name="Jetten M.S."/>
        </authorList>
    </citation>
    <scope>NUCLEOTIDE SEQUENCE [LARGE SCALE GENOMIC DNA]</scope>
    <source>
        <strain evidence="3">RU1</strain>
    </source>
</reference>
<comment type="caution">
    <text evidence="3">The sequence shown here is derived from an EMBL/GenBank/DDBJ whole genome shotgun (WGS) entry which is preliminary data.</text>
</comment>
<accession>A0A0B0EJ28</accession>
<dbReference type="InterPro" id="IPR012347">
    <property type="entry name" value="Ferritin-like"/>
</dbReference>
<dbReference type="SUPFAM" id="SSF47240">
    <property type="entry name" value="Ferritin-like"/>
    <property type="match status" value="1"/>
</dbReference>
<dbReference type="InterPro" id="IPR003251">
    <property type="entry name" value="Rr_diiron-bd_dom"/>
</dbReference>
<proteinExistence type="predicted"/>
<keyword evidence="1" id="KW-0175">Coiled coil</keyword>
<dbReference type="GO" id="GO:0046872">
    <property type="term" value="F:metal ion binding"/>
    <property type="evidence" value="ECO:0007669"/>
    <property type="project" value="InterPro"/>
</dbReference>
<feature type="domain" description="Rubrerythrin diiron-binding" evidence="2">
    <location>
        <begin position="24"/>
        <end position="68"/>
    </location>
</feature>
<sequence length="85" mass="10133">MEKQIKDLGERIKELEKVIEVLIVIIPKEEATYKFYQDLAKFTKHEGARRMFIKVANQELSHKDMLEMELKRLQQEIEKLKSTGK</sequence>
<dbReference type="Pfam" id="PF02915">
    <property type="entry name" value="Rubrerythrin"/>
    <property type="match status" value="1"/>
</dbReference>
<dbReference type="GO" id="GO:0016491">
    <property type="term" value="F:oxidoreductase activity"/>
    <property type="evidence" value="ECO:0007669"/>
    <property type="project" value="InterPro"/>
</dbReference>
<dbReference type="Gene3D" id="1.20.1260.10">
    <property type="match status" value="1"/>
</dbReference>
<gene>
    <name evidence="3" type="ORF">SCABRO_02197</name>
</gene>
<dbReference type="InterPro" id="IPR009078">
    <property type="entry name" value="Ferritin-like_SF"/>
</dbReference>
<protein>
    <recommendedName>
        <fullName evidence="2">Rubrerythrin diiron-binding domain-containing protein</fullName>
    </recommendedName>
</protein>
<dbReference type="Proteomes" id="UP000030652">
    <property type="component" value="Unassembled WGS sequence"/>
</dbReference>
<feature type="coiled-coil region" evidence="1">
    <location>
        <begin position="56"/>
        <end position="83"/>
    </location>
</feature>
<dbReference type="EMBL" id="JRYO01000154">
    <property type="protein sequence ID" value="KHE92026.1"/>
    <property type="molecule type" value="Genomic_DNA"/>
</dbReference>
<organism evidence="3 4">
    <name type="scientific">Candidatus Scalindua brodae</name>
    <dbReference type="NCBI Taxonomy" id="237368"/>
    <lineage>
        <taxon>Bacteria</taxon>
        <taxon>Pseudomonadati</taxon>
        <taxon>Planctomycetota</taxon>
        <taxon>Candidatus Brocadiia</taxon>
        <taxon>Candidatus Brocadiales</taxon>
        <taxon>Candidatus Scalinduaceae</taxon>
        <taxon>Candidatus Scalindua</taxon>
    </lineage>
</organism>
<name>A0A0B0EJ28_9BACT</name>
<dbReference type="AlphaFoldDB" id="A0A0B0EJ28"/>
<evidence type="ECO:0000313" key="4">
    <source>
        <dbReference type="Proteomes" id="UP000030652"/>
    </source>
</evidence>
<evidence type="ECO:0000256" key="1">
    <source>
        <dbReference type="SAM" id="Coils"/>
    </source>
</evidence>
<evidence type="ECO:0000313" key="3">
    <source>
        <dbReference type="EMBL" id="KHE92026.1"/>
    </source>
</evidence>
<evidence type="ECO:0000259" key="2">
    <source>
        <dbReference type="Pfam" id="PF02915"/>
    </source>
</evidence>